<dbReference type="EMBL" id="ML977334">
    <property type="protein sequence ID" value="KAF2111405.1"/>
    <property type="molecule type" value="Genomic_DNA"/>
</dbReference>
<dbReference type="AlphaFoldDB" id="A0A6A5YWB5"/>
<protein>
    <submittedName>
        <fullName evidence="2">Uncharacterized protein</fullName>
    </submittedName>
</protein>
<accession>A0A6A5YWB5</accession>
<keyword evidence="1" id="KW-0732">Signal</keyword>
<gene>
    <name evidence="2" type="ORF">BDV96DRAFT_603004</name>
</gene>
<evidence type="ECO:0000256" key="1">
    <source>
        <dbReference type="SAM" id="SignalP"/>
    </source>
</evidence>
<dbReference type="Proteomes" id="UP000799770">
    <property type="component" value="Unassembled WGS sequence"/>
</dbReference>
<evidence type="ECO:0000313" key="2">
    <source>
        <dbReference type="EMBL" id="KAF2111405.1"/>
    </source>
</evidence>
<sequence length="252" mass="26500">MSFITGQSLLLSALVLGTSVRAAPQSYSQWVDQTLVDPVQSAPPVSYSEQPVPSQEQAPVYTTPVYSAPPVYSDSVYVEPAPEPVSSVAPAPISSPVPEPISSVAPPVDVSQVPDISSAAPVPTFAFGRRQAWVNDTYNEYSKRQAVGTGTAVAEAYWKRQSVGTGTAVPDAYRKRQAVGTGTAALYPYGKRQATQTDGFAQPHAYTEAAQTVVPTPIYTPSVEGTSVPSATTGVWKRVACALGFKSICSGV</sequence>
<keyword evidence="3" id="KW-1185">Reference proteome</keyword>
<feature type="signal peptide" evidence="1">
    <location>
        <begin position="1"/>
        <end position="22"/>
    </location>
</feature>
<reference evidence="2" key="1">
    <citation type="journal article" date="2020" name="Stud. Mycol.">
        <title>101 Dothideomycetes genomes: a test case for predicting lifestyles and emergence of pathogens.</title>
        <authorList>
            <person name="Haridas S."/>
            <person name="Albert R."/>
            <person name="Binder M."/>
            <person name="Bloem J."/>
            <person name="Labutti K."/>
            <person name="Salamov A."/>
            <person name="Andreopoulos B."/>
            <person name="Baker S."/>
            <person name="Barry K."/>
            <person name="Bills G."/>
            <person name="Bluhm B."/>
            <person name="Cannon C."/>
            <person name="Castanera R."/>
            <person name="Culley D."/>
            <person name="Daum C."/>
            <person name="Ezra D."/>
            <person name="Gonzalez J."/>
            <person name="Henrissat B."/>
            <person name="Kuo A."/>
            <person name="Liang C."/>
            <person name="Lipzen A."/>
            <person name="Lutzoni F."/>
            <person name="Magnuson J."/>
            <person name="Mondo S."/>
            <person name="Nolan M."/>
            <person name="Ohm R."/>
            <person name="Pangilinan J."/>
            <person name="Park H.-J."/>
            <person name="Ramirez L."/>
            <person name="Alfaro M."/>
            <person name="Sun H."/>
            <person name="Tritt A."/>
            <person name="Yoshinaga Y."/>
            <person name="Zwiers L.-H."/>
            <person name="Turgeon B."/>
            <person name="Goodwin S."/>
            <person name="Spatafora J."/>
            <person name="Crous P."/>
            <person name="Grigoriev I."/>
        </authorList>
    </citation>
    <scope>NUCLEOTIDE SEQUENCE</scope>
    <source>
        <strain evidence="2">CBS 627.86</strain>
    </source>
</reference>
<organism evidence="2 3">
    <name type="scientific">Lophiotrema nucula</name>
    <dbReference type="NCBI Taxonomy" id="690887"/>
    <lineage>
        <taxon>Eukaryota</taxon>
        <taxon>Fungi</taxon>
        <taxon>Dikarya</taxon>
        <taxon>Ascomycota</taxon>
        <taxon>Pezizomycotina</taxon>
        <taxon>Dothideomycetes</taxon>
        <taxon>Pleosporomycetidae</taxon>
        <taxon>Pleosporales</taxon>
        <taxon>Lophiotremataceae</taxon>
        <taxon>Lophiotrema</taxon>
    </lineage>
</organism>
<proteinExistence type="predicted"/>
<feature type="chain" id="PRO_5025348471" evidence="1">
    <location>
        <begin position="23"/>
        <end position="252"/>
    </location>
</feature>
<name>A0A6A5YWB5_9PLEO</name>
<evidence type="ECO:0000313" key="3">
    <source>
        <dbReference type="Proteomes" id="UP000799770"/>
    </source>
</evidence>